<evidence type="ECO:0000313" key="9">
    <source>
        <dbReference type="Proteomes" id="UP000683925"/>
    </source>
</evidence>
<evidence type="ECO:0000313" key="8">
    <source>
        <dbReference type="EMBL" id="CAD8203933.1"/>
    </source>
</evidence>
<dbReference type="GO" id="GO:0004674">
    <property type="term" value="F:protein serine/threonine kinase activity"/>
    <property type="evidence" value="ECO:0007669"/>
    <property type="project" value="InterPro"/>
</dbReference>
<dbReference type="PANTHER" id="PTHR24348">
    <property type="entry name" value="SERINE/THREONINE-PROTEIN KINASE UNC-51-RELATED"/>
    <property type="match status" value="1"/>
</dbReference>
<dbReference type="AlphaFoldDB" id="A0A8S1XS99"/>
<name>A0A8S1XS99_PAROT</name>
<dbReference type="InterPro" id="IPR000719">
    <property type="entry name" value="Prot_kinase_dom"/>
</dbReference>
<feature type="binding site" evidence="5">
    <location>
        <position position="46"/>
    </location>
    <ligand>
        <name>ATP</name>
        <dbReference type="ChEBI" id="CHEBI:30616"/>
    </ligand>
</feature>
<dbReference type="GO" id="GO:0010506">
    <property type="term" value="P:regulation of autophagy"/>
    <property type="evidence" value="ECO:0007669"/>
    <property type="project" value="InterPro"/>
</dbReference>
<dbReference type="OrthoDB" id="5337378at2759"/>
<evidence type="ECO:0000256" key="6">
    <source>
        <dbReference type="SAM" id="Coils"/>
    </source>
</evidence>
<keyword evidence="3" id="KW-0418">Kinase</keyword>
<keyword evidence="4 5" id="KW-0067">ATP-binding</keyword>
<dbReference type="PROSITE" id="PS00107">
    <property type="entry name" value="PROTEIN_KINASE_ATP"/>
    <property type="match status" value="1"/>
</dbReference>
<dbReference type="InterPro" id="IPR045269">
    <property type="entry name" value="Atg1-like"/>
</dbReference>
<dbReference type="GO" id="GO:0000045">
    <property type="term" value="P:autophagosome assembly"/>
    <property type="evidence" value="ECO:0007669"/>
    <property type="project" value="TreeGrafter"/>
</dbReference>
<dbReference type="Proteomes" id="UP000683925">
    <property type="component" value="Unassembled WGS sequence"/>
</dbReference>
<evidence type="ECO:0000259" key="7">
    <source>
        <dbReference type="PROSITE" id="PS50011"/>
    </source>
</evidence>
<dbReference type="PANTHER" id="PTHR24348:SF22">
    <property type="entry name" value="NON-SPECIFIC SERINE_THREONINE PROTEIN KINASE"/>
    <property type="match status" value="1"/>
</dbReference>
<evidence type="ECO:0000256" key="5">
    <source>
        <dbReference type="PROSITE-ProRule" id="PRU10141"/>
    </source>
</evidence>
<evidence type="ECO:0000256" key="2">
    <source>
        <dbReference type="ARBA" id="ARBA00022741"/>
    </source>
</evidence>
<reference evidence="8" key="1">
    <citation type="submission" date="2021-01" db="EMBL/GenBank/DDBJ databases">
        <authorList>
            <consortium name="Genoscope - CEA"/>
            <person name="William W."/>
        </authorList>
    </citation>
    <scope>NUCLEOTIDE SEQUENCE</scope>
</reference>
<proteinExistence type="predicted"/>
<dbReference type="PROSITE" id="PS00108">
    <property type="entry name" value="PROTEIN_KINASE_ST"/>
    <property type="match status" value="1"/>
</dbReference>
<dbReference type="EMBL" id="CAJJDP010000131">
    <property type="protein sequence ID" value="CAD8203933.1"/>
    <property type="molecule type" value="Genomic_DNA"/>
</dbReference>
<keyword evidence="2 5" id="KW-0547">Nucleotide-binding</keyword>
<dbReference type="SMART" id="SM00220">
    <property type="entry name" value="S_TKc"/>
    <property type="match status" value="1"/>
</dbReference>
<dbReference type="InterPro" id="IPR008271">
    <property type="entry name" value="Ser/Thr_kinase_AS"/>
</dbReference>
<dbReference type="GO" id="GO:0005776">
    <property type="term" value="C:autophagosome"/>
    <property type="evidence" value="ECO:0007669"/>
    <property type="project" value="TreeGrafter"/>
</dbReference>
<accession>A0A8S1XS99</accession>
<sequence length="559" mass="65620">MADRKCVGKKYEYFLKDKLGSGTFAEVVKGQNKQTDEVVAIKIIKKSALEKYGDDILEQIQLEVKILKELANLSKQTKCPFINRIYEFLETANNFYIILEYCNQGTLYDQIKKVKKIEEKEAIFILFQLLQALSLLANNNIAHRDIKPENVLIKDGVYKLGDFGFASQKSLYKTHLGTFPYMAPEFFNSDSYNSKVDIWALGLLTHEVLFKELYYIGKSQYDVQQKILTKPYLLNDQKYKISEQLKNLLCKMVNKDQNARISAQEALADPIFDFCKHDPRYQNIMEAEQLNWDHLNKVDQIQETIVLQEQDTPIGGKKQKEEEEQQKRDKEKLIQEKNQFIQNGISSIKEGILDKIAGITLMVQLADYLYDNIQQVCRFEILYILKQATILIQQLRDRLEQKAILGKHDHVKIEFDSEIWMHFYEDISVFQLIDDLENQKNKMKKKYIDYVKQFNSFAFQNFPDNYQKVESIANLNLSKLIDIQLYQDQLFTKMQFLKQDSLKTQDENIKNQIQKCLLWMYAVYDYQKLCSGQLLNIQKFIKGIISNDLDEMKSCLIVS</sequence>
<dbReference type="GO" id="GO:0000407">
    <property type="term" value="C:phagophore assembly site"/>
    <property type="evidence" value="ECO:0007669"/>
    <property type="project" value="TreeGrafter"/>
</dbReference>
<feature type="coiled-coil region" evidence="6">
    <location>
        <begin position="316"/>
        <end position="343"/>
    </location>
</feature>
<dbReference type="GO" id="GO:0005524">
    <property type="term" value="F:ATP binding"/>
    <property type="evidence" value="ECO:0007669"/>
    <property type="project" value="UniProtKB-UniRule"/>
</dbReference>
<keyword evidence="1" id="KW-0808">Transferase</keyword>
<dbReference type="GO" id="GO:0005829">
    <property type="term" value="C:cytosol"/>
    <property type="evidence" value="ECO:0007669"/>
    <property type="project" value="TreeGrafter"/>
</dbReference>
<dbReference type="FunFam" id="1.10.510.10:FF:001344">
    <property type="entry name" value="Uncharacterized protein"/>
    <property type="match status" value="1"/>
</dbReference>
<evidence type="ECO:0000256" key="3">
    <source>
        <dbReference type="ARBA" id="ARBA00022777"/>
    </source>
</evidence>
<dbReference type="Pfam" id="PF00069">
    <property type="entry name" value="Pkinase"/>
    <property type="match status" value="1"/>
</dbReference>
<feature type="domain" description="Protein kinase" evidence="7">
    <location>
        <begin position="13"/>
        <end position="272"/>
    </location>
</feature>
<dbReference type="OMA" id="EFDSEIW"/>
<dbReference type="InterPro" id="IPR017441">
    <property type="entry name" value="Protein_kinase_ATP_BS"/>
</dbReference>
<keyword evidence="6" id="KW-0175">Coiled coil</keyword>
<evidence type="ECO:0000256" key="4">
    <source>
        <dbReference type="ARBA" id="ARBA00022840"/>
    </source>
</evidence>
<keyword evidence="9" id="KW-1185">Reference proteome</keyword>
<dbReference type="PROSITE" id="PS50011">
    <property type="entry name" value="PROTEIN_KINASE_DOM"/>
    <property type="match status" value="1"/>
</dbReference>
<comment type="caution">
    <text evidence="8">The sequence shown here is derived from an EMBL/GenBank/DDBJ whole genome shotgun (WGS) entry which is preliminary data.</text>
</comment>
<gene>
    <name evidence="8" type="ORF">POCTA_138.1.T1310087</name>
</gene>
<organism evidence="8 9">
    <name type="scientific">Paramecium octaurelia</name>
    <dbReference type="NCBI Taxonomy" id="43137"/>
    <lineage>
        <taxon>Eukaryota</taxon>
        <taxon>Sar</taxon>
        <taxon>Alveolata</taxon>
        <taxon>Ciliophora</taxon>
        <taxon>Intramacronucleata</taxon>
        <taxon>Oligohymenophorea</taxon>
        <taxon>Peniculida</taxon>
        <taxon>Parameciidae</taxon>
        <taxon>Paramecium</taxon>
    </lineage>
</organism>
<protein>
    <recommendedName>
        <fullName evidence="7">Protein kinase domain-containing protein</fullName>
    </recommendedName>
</protein>
<dbReference type="GO" id="GO:0016020">
    <property type="term" value="C:membrane"/>
    <property type="evidence" value="ECO:0007669"/>
    <property type="project" value="TreeGrafter"/>
</dbReference>
<evidence type="ECO:0000256" key="1">
    <source>
        <dbReference type="ARBA" id="ARBA00022679"/>
    </source>
</evidence>